<feature type="domain" description="Peptidase M28" evidence="6">
    <location>
        <begin position="406"/>
        <end position="605"/>
    </location>
</feature>
<dbReference type="SUPFAM" id="SSF53187">
    <property type="entry name" value="Zn-dependent exopeptidases"/>
    <property type="match status" value="1"/>
</dbReference>
<dbReference type="SUPFAM" id="SSF47672">
    <property type="entry name" value="Transferrin receptor-like dimerisation domain"/>
    <property type="match status" value="1"/>
</dbReference>
<dbReference type="Proteomes" id="UP000192596">
    <property type="component" value="Unassembled WGS sequence"/>
</dbReference>
<evidence type="ECO:0000256" key="1">
    <source>
        <dbReference type="ARBA" id="ARBA00005634"/>
    </source>
</evidence>
<dbReference type="InterPro" id="IPR036757">
    <property type="entry name" value="TFR-like_dimer_dom_sf"/>
</dbReference>
<evidence type="ECO:0000256" key="3">
    <source>
        <dbReference type="SAM" id="Phobius"/>
    </source>
</evidence>
<comment type="similarity">
    <text evidence="1">Belongs to the peptidase M28 family. M28B subfamily.</text>
</comment>
<evidence type="ECO:0000259" key="4">
    <source>
        <dbReference type="Pfam" id="PF02225"/>
    </source>
</evidence>
<organism evidence="7 8">
    <name type="scientific">Cryoendolithus antarcticus</name>
    <dbReference type="NCBI Taxonomy" id="1507870"/>
    <lineage>
        <taxon>Eukaryota</taxon>
        <taxon>Fungi</taxon>
        <taxon>Dikarya</taxon>
        <taxon>Ascomycota</taxon>
        <taxon>Pezizomycotina</taxon>
        <taxon>Dothideomycetes</taxon>
        <taxon>Dothideomycetidae</taxon>
        <taxon>Cladosporiales</taxon>
        <taxon>Cladosporiaceae</taxon>
        <taxon>Cryoendolithus</taxon>
    </lineage>
</organism>
<keyword evidence="3" id="KW-0812">Transmembrane</keyword>
<dbReference type="CDD" id="cd08022">
    <property type="entry name" value="M28_PSMA_like"/>
    <property type="match status" value="1"/>
</dbReference>
<dbReference type="FunCoup" id="A0A1V8TSH0">
    <property type="interactions" value="235"/>
</dbReference>
<evidence type="ECO:0000259" key="6">
    <source>
        <dbReference type="Pfam" id="PF04389"/>
    </source>
</evidence>
<dbReference type="OrthoDB" id="5841748at2759"/>
<keyword evidence="8" id="KW-1185">Reference proteome</keyword>
<accession>A0A1V8TSH0</accession>
<evidence type="ECO:0008006" key="9">
    <source>
        <dbReference type="Google" id="ProtNLM"/>
    </source>
</evidence>
<dbReference type="InterPro" id="IPR046450">
    <property type="entry name" value="PA_dom_sf"/>
</dbReference>
<dbReference type="Pfam" id="PF04389">
    <property type="entry name" value="Peptidase_M28"/>
    <property type="match status" value="1"/>
</dbReference>
<dbReference type="FunFam" id="3.50.30.30:FF:000008">
    <property type="entry name" value="Glutamate carboxypeptidase 2"/>
    <property type="match status" value="1"/>
</dbReference>
<dbReference type="Pfam" id="PF02225">
    <property type="entry name" value="PA"/>
    <property type="match status" value="1"/>
</dbReference>
<reference evidence="8" key="1">
    <citation type="submission" date="2017-03" db="EMBL/GenBank/DDBJ databases">
        <title>Genomes of endolithic fungi from Antarctica.</title>
        <authorList>
            <person name="Coleine C."/>
            <person name="Masonjones S."/>
            <person name="Stajich J.E."/>
        </authorList>
    </citation>
    <scope>NUCLEOTIDE SEQUENCE [LARGE SCALE GENOMIC DNA]</scope>
    <source>
        <strain evidence="8">CCFEE 5527</strain>
    </source>
</reference>
<gene>
    <name evidence="7" type="ORF">B0A48_01181</name>
</gene>
<evidence type="ECO:0000313" key="7">
    <source>
        <dbReference type="EMBL" id="OQO14305.1"/>
    </source>
</evidence>
<dbReference type="SUPFAM" id="SSF52025">
    <property type="entry name" value="PA domain"/>
    <property type="match status" value="1"/>
</dbReference>
<proteinExistence type="inferred from homology"/>
<dbReference type="STRING" id="1507870.A0A1V8TSH0"/>
<keyword evidence="3" id="KW-1133">Transmembrane helix</keyword>
<feature type="transmembrane region" description="Helical" evidence="3">
    <location>
        <begin position="47"/>
        <end position="69"/>
    </location>
</feature>
<name>A0A1V8TSH0_9PEZI</name>
<feature type="compositionally biased region" description="Polar residues" evidence="2">
    <location>
        <begin position="1"/>
        <end position="10"/>
    </location>
</feature>
<dbReference type="FunFam" id="3.40.630.10:FF:000101">
    <property type="entry name" value="N-acetylated alpha-linked acidic dipeptidase like 1"/>
    <property type="match status" value="1"/>
</dbReference>
<feature type="domain" description="Transferrin receptor-like dimerisation" evidence="5">
    <location>
        <begin position="679"/>
        <end position="808"/>
    </location>
</feature>
<dbReference type="AlphaFoldDB" id="A0A1V8TSH0"/>
<dbReference type="InterPro" id="IPR007484">
    <property type="entry name" value="Peptidase_M28"/>
</dbReference>
<dbReference type="Gene3D" id="3.50.30.30">
    <property type="match status" value="1"/>
</dbReference>
<evidence type="ECO:0000256" key="2">
    <source>
        <dbReference type="SAM" id="MobiDB-lite"/>
    </source>
</evidence>
<dbReference type="InterPro" id="IPR007365">
    <property type="entry name" value="TFR-like_dimer_dom"/>
</dbReference>
<evidence type="ECO:0000259" key="5">
    <source>
        <dbReference type="Pfam" id="PF04253"/>
    </source>
</evidence>
<feature type="domain" description="PA" evidence="4">
    <location>
        <begin position="214"/>
        <end position="290"/>
    </location>
</feature>
<dbReference type="Pfam" id="PF04253">
    <property type="entry name" value="TFR_dimer"/>
    <property type="match status" value="1"/>
</dbReference>
<dbReference type="InterPro" id="IPR003137">
    <property type="entry name" value="PA_domain"/>
</dbReference>
<comment type="caution">
    <text evidence="7">The sequence shown here is derived from an EMBL/GenBank/DDBJ whole genome shotgun (WGS) entry which is preliminary data.</text>
</comment>
<protein>
    <recommendedName>
        <fullName evidence="9">Glutamate carboxypeptidase</fullName>
    </recommendedName>
</protein>
<dbReference type="GO" id="GO:0004180">
    <property type="term" value="F:carboxypeptidase activity"/>
    <property type="evidence" value="ECO:0007669"/>
    <property type="project" value="TreeGrafter"/>
</dbReference>
<dbReference type="EMBL" id="NAJO01000002">
    <property type="protein sequence ID" value="OQO14305.1"/>
    <property type="molecule type" value="Genomic_DNA"/>
</dbReference>
<feature type="region of interest" description="Disordered" evidence="2">
    <location>
        <begin position="1"/>
        <end position="31"/>
    </location>
</feature>
<keyword evidence="3" id="KW-0472">Membrane</keyword>
<dbReference type="Gene3D" id="1.20.930.40">
    <property type="entry name" value="Transferrin receptor-like, dimerisation domain"/>
    <property type="match status" value="1"/>
</dbReference>
<evidence type="ECO:0000313" key="8">
    <source>
        <dbReference type="Proteomes" id="UP000192596"/>
    </source>
</evidence>
<dbReference type="PANTHER" id="PTHR10404:SF46">
    <property type="entry name" value="VACUOLAR PROTEIN SORTING-ASSOCIATED PROTEIN 70"/>
    <property type="match status" value="1"/>
</dbReference>
<dbReference type="CDD" id="cd02121">
    <property type="entry name" value="PA_GCPII_like"/>
    <property type="match status" value="1"/>
</dbReference>
<dbReference type="Gene3D" id="3.40.630.10">
    <property type="entry name" value="Zn peptidases"/>
    <property type="match status" value="1"/>
</dbReference>
<dbReference type="PANTHER" id="PTHR10404">
    <property type="entry name" value="N-ACETYLATED-ALPHA-LINKED ACIDIC DIPEPTIDASE"/>
    <property type="match status" value="1"/>
</dbReference>
<sequence length="813" mass="87984">MARSAQQQPSAGREKAEMSSEHTPLLQHVPVDERRERYSNARLRRMCTIGLITIPFLTLAIVAVCVLLAGESDLFGDDPESSIESATDYLPHPAWPAGNGLYYAELKDILLSTPSAAKAREWSQYYTAGPHLAGKNLSQAEWTRDRWEEWGVKSHVVDYEVYINYPVSHRLALLDGERIAFEATLEEDVLEDDPTTGLEDRIPVFHGYSASGNVTAQYVYANYGTYADFQALVDAGIALEGKIAFVKYGGIFRGLKVKRAEDLGMIGVVIYSDPGDDGDITEENGYKPYPAGPARNPSAVQRGSVEYLSIGPGDPTTIGYPSKPGVPRQPTEGKIPVIPSLPVSYAEALPFLRALNGLGSNATSIWPKHSGGLGYKNVSYSIGPSPPGVTINLVNTQEYVTTPLWNTIGIINGSIANEVVIIGNHRDAWIAGGAADPNSGSASLNEVIRSFGVALSKGWKPQRTIVFASWDGEEYGLIGSTEWVEEYIPWLSDAAVAYINVDVGAIGPDFAVAAAPLLNKAIMDVALQVPSPNQTIAGQTVGSLWNGHISTMGSGSDFTAFQDFAGVPSINVEFSGSPGGNLPGGSGEVKGVYHYHSNYDSFAWMDKYGDPGFLYHETIAKIIALLAAKLSEEPVISFNAVDYAAGLERYLGHLRDGVKELLDSTVTEAELVIETAKILAPLTRAIADFRDHATALDSWADFVDSATAGTSPPSIHLRSKLYTSVHAVNTAYKRLERDFLYAPGLDSRTWFKHVVFAPGIWTGYAGATFPGVWEALEYGDEKWTAEERKKQVKRWVGICADAMAKAGEGIKAT</sequence>
<dbReference type="InParanoid" id="A0A1V8TSH0"/>
<dbReference type="InterPro" id="IPR039373">
    <property type="entry name" value="Peptidase_M28B"/>
</dbReference>